<proteinExistence type="predicted"/>
<feature type="compositionally biased region" description="Acidic residues" evidence="1">
    <location>
        <begin position="98"/>
        <end position="116"/>
    </location>
</feature>
<evidence type="ECO:0000256" key="1">
    <source>
        <dbReference type="SAM" id="MobiDB-lite"/>
    </source>
</evidence>
<organism evidence="3 4">
    <name type="scientific">Bionectria ochroleuca</name>
    <name type="common">Gliocladium roseum</name>
    <dbReference type="NCBI Taxonomy" id="29856"/>
    <lineage>
        <taxon>Eukaryota</taxon>
        <taxon>Fungi</taxon>
        <taxon>Dikarya</taxon>
        <taxon>Ascomycota</taxon>
        <taxon>Pezizomycotina</taxon>
        <taxon>Sordariomycetes</taxon>
        <taxon>Hypocreomycetidae</taxon>
        <taxon>Hypocreales</taxon>
        <taxon>Bionectriaceae</taxon>
        <taxon>Clonostachys</taxon>
    </lineage>
</organism>
<protein>
    <recommendedName>
        <fullName evidence="2">F-box domain-containing protein</fullName>
    </recommendedName>
</protein>
<feature type="region of interest" description="Disordered" evidence="1">
    <location>
        <begin position="66"/>
        <end position="135"/>
    </location>
</feature>
<reference evidence="3 4" key="1">
    <citation type="submission" date="2019-06" db="EMBL/GenBank/DDBJ databases">
        <authorList>
            <person name="Broberg M."/>
        </authorList>
    </citation>
    <scope>NUCLEOTIDE SEQUENCE [LARGE SCALE GENOMIC DNA]</scope>
</reference>
<comment type="caution">
    <text evidence="3">The sequence shown here is derived from an EMBL/GenBank/DDBJ whole genome shotgun (WGS) entry which is preliminary data.</text>
</comment>
<dbReference type="InterPro" id="IPR036047">
    <property type="entry name" value="F-box-like_dom_sf"/>
</dbReference>
<dbReference type="PROSITE" id="PS50181">
    <property type="entry name" value="FBOX"/>
    <property type="match status" value="1"/>
</dbReference>
<dbReference type="SUPFAM" id="SSF81383">
    <property type="entry name" value="F-box domain"/>
    <property type="match status" value="1"/>
</dbReference>
<keyword evidence="4" id="KW-1185">Reference proteome</keyword>
<feature type="domain" description="F-box" evidence="2">
    <location>
        <begin position="395"/>
        <end position="439"/>
    </location>
</feature>
<sequence length="623" mass="71656">MGYSEVTCQICGVSFNVSRWPTAEEVVAGLRQRPWLDGATHDYGHKWDCVYGQCQVIDTREAELDFSDDGRQDDDGHVDWGSDRLHKGDDGFYQPETDSVEEEYEYDTPNESEEETSVGASETTTDSMDGADPAPVGDSLYQAFIDSLPAQEPGSRYFWAKHMRLINEEDASSADDRRWMDYQHVSGRGCRNTGAYNGHLLSAEEARGCSTLQCLVPKSRTEPFLEEKLDEPFEKTGGFFLTGLSDKVPCADDQWPATYPPRHNTDRPKAANFLLDSRLVSEYAIPFHPTCLEVFKRACLHRYGEVNIQALMDWYSFDASCDVMLSEFPRHEAVREGRRQYWEHWRGDEFLAADPCFIPSLKTYLDKAMARGSTITSPYEAAVPTGGCIITSVGNDCFSRLPFEIRVELLVRLEPGDIANLRLASKTYRTLPQYLFRKLLQQNYPWVYEAWCTLPYSFWATKEGWDIRKIDEDWEDEREFLETRIQILKQEVLPDSSNEDAIASIEECLKRKEVEYENNFQSRPATHLPVSKTDWYRLFCDITQNRQRINGLRNRERIWKDCNEILDRVEGYRAAGRLEPEMTDTKRREETRATHDVRTPFHEIPGVTGPGHAFPNIGIPLSM</sequence>
<evidence type="ECO:0000313" key="3">
    <source>
        <dbReference type="EMBL" id="VUC36335.1"/>
    </source>
</evidence>
<feature type="compositionally biased region" description="Basic and acidic residues" evidence="1">
    <location>
        <begin position="66"/>
        <end position="90"/>
    </location>
</feature>
<evidence type="ECO:0000313" key="4">
    <source>
        <dbReference type="Proteomes" id="UP000766486"/>
    </source>
</evidence>
<dbReference type="InterPro" id="IPR001810">
    <property type="entry name" value="F-box_dom"/>
</dbReference>
<dbReference type="Proteomes" id="UP000766486">
    <property type="component" value="Unassembled WGS sequence"/>
</dbReference>
<evidence type="ECO:0000259" key="2">
    <source>
        <dbReference type="PROSITE" id="PS50181"/>
    </source>
</evidence>
<name>A0ABY6UYY6_BIOOC</name>
<dbReference type="EMBL" id="CABFNS010000928">
    <property type="protein sequence ID" value="VUC36335.1"/>
    <property type="molecule type" value="Genomic_DNA"/>
</dbReference>
<accession>A0ABY6UYY6</accession>
<feature type="compositionally biased region" description="Polar residues" evidence="1">
    <location>
        <begin position="118"/>
        <end position="127"/>
    </location>
</feature>
<gene>
    <name evidence="3" type="ORF">CLO192961_LOCUS441247</name>
</gene>